<dbReference type="InterPro" id="IPR011013">
    <property type="entry name" value="Gal_mutarotase_sf_dom"/>
</dbReference>
<evidence type="ECO:0000256" key="10">
    <source>
        <dbReference type="ARBA" id="ARBA00023295"/>
    </source>
</evidence>
<comment type="catalytic activity">
    <reaction evidence="2">
        <text>Hydrolysis of terminal, non-reducing (1-&gt;4)-linked alpha-D-glucose residues with release of alpha-D-glucose.</text>
        <dbReference type="EC" id="3.2.1.20"/>
    </reaction>
</comment>
<evidence type="ECO:0000256" key="11">
    <source>
        <dbReference type="ARBA" id="ARBA00023316"/>
    </source>
</evidence>
<protein>
    <recommendedName>
        <fullName evidence="21">Alpha-glucosidase</fullName>
    </recommendedName>
</protein>
<dbReference type="GO" id="GO:0008422">
    <property type="term" value="F:beta-glucosidase activity"/>
    <property type="evidence" value="ECO:0007669"/>
    <property type="project" value="UniProtKB-EC"/>
</dbReference>
<feature type="domain" description="Glycosyl hydrolase family 31 C-terminal" evidence="18">
    <location>
        <begin position="717"/>
        <end position="808"/>
    </location>
</feature>
<gene>
    <name evidence="19" type="ORF">SLS62_008340</name>
</gene>
<dbReference type="Gene3D" id="3.20.20.80">
    <property type="entry name" value="Glycosidases"/>
    <property type="match status" value="2"/>
</dbReference>
<dbReference type="InterPro" id="IPR000322">
    <property type="entry name" value="Glyco_hydro_31_TIM"/>
</dbReference>
<keyword evidence="5" id="KW-0964">Secreted</keyword>
<evidence type="ECO:0000256" key="1">
    <source>
        <dbReference type="ARBA" id="ARBA00000448"/>
    </source>
</evidence>
<keyword evidence="10 14" id="KW-0326">Glycosidase</keyword>
<dbReference type="PANTHER" id="PTHR22762:SF67">
    <property type="entry name" value="ALPHA_BETA-GLUCOSIDASE AGDC-RELATED"/>
    <property type="match status" value="1"/>
</dbReference>
<dbReference type="PANTHER" id="PTHR22762">
    <property type="entry name" value="ALPHA-GLUCOSIDASE"/>
    <property type="match status" value="1"/>
</dbReference>
<dbReference type="InterPro" id="IPR017853">
    <property type="entry name" value="GH"/>
</dbReference>
<evidence type="ECO:0000256" key="13">
    <source>
        <dbReference type="ARBA" id="ARBA00025512"/>
    </source>
</evidence>
<evidence type="ECO:0000313" key="19">
    <source>
        <dbReference type="EMBL" id="KAK7749160.1"/>
    </source>
</evidence>
<evidence type="ECO:0000256" key="4">
    <source>
        <dbReference type="ARBA" id="ARBA00007806"/>
    </source>
</evidence>
<feature type="signal peptide" evidence="15">
    <location>
        <begin position="1"/>
        <end position="15"/>
    </location>
</feature>
<dbReference type="Pfam" id="PF01055">
    <property type="entry name" value="Glyco_hydro_31_2nd"/>
    <property type="match status" value="1"/>
</dbReference>
<dbReference type="Gene3D" id="2.60.40.1180">
    <property type="entry name" value="Golgi alpha-mannosidase II"/>
    <property type="match status" value="2"/>
</dbReference>
<dbReference type="SUPFAM" id="SSF51445">
    <property type="entry name" value="(Trans)glycosidases"/>
    <property type="match status" value="1"/>
</dbReference>
<name>A0AAN9UJK2_9PEZI</name>
<evidence type="ECO:0000259" key="17">
    <source>
        <dbReference type="Pfam" id="PF13802"/>
    </source>
</evidence>
<dbReference type="Pfam" id="PF21365">
    <property type="entry name" value="Glyco_hydro_31_3rd"/>
    <property type="match status" value="1"/>
</dbReference>
<keyword evidence="8" id="KW-0325">Glycoprotein</keyword>
<dbReference type="CDD" id="cd06602">
    <property type="entry name" value="GH31_MGAM_SI_GAA"/>
    <property type="match status" value="1"/>
</dbReference>
<evidence type="ECO:0000259" key="16">
    <source>
        <dbReference type="Pfam" id="PF01055"/>
    </source>
</evidence>
<dbReference type="EMBL" id="JAKJXP020000077">
    <property type="protein sequence ID" value="KAK7749160.1"/>
    <property type="molecule type" value="Genomic_DNA"/>
</dbReference>
<dbReference type="AlphaFoldDB" id="A0AAN9UJK2"/>
<dbReference type="GO" id="GO:0071555">
    <property type="term" value="P:cell wall organization"/>
    <property type="evidence" value="ECO:0007669"/>
    <property type="project" value="UniProtKB-KW"/>
</dbReference>
<dbReference type="InterPro" id="IPR013780">
    <property type="entry name" value="Glyco_hydro_b"/>
</dbReference>
<dbReference type="GO" id="GO:0030246">
    <property type="term" value="F:carbohydrate binding"/>
    <property type="evidence" value="ECO:0007669"/>
    <property type="project" value="InterPro"/>
</dbReference>
<dbReference type="InterPro" id="IPR025887">
    <property type="entry name" value="Glyco_hydro_31_N_dom"/>
</dbReference>
<comment type="subcellular location">
    <subcellularLocation>
        <location evidence="3">Secreted</location>
    </subcellularLocation>
</comment>
<feature type="domain" description="Glycoside hydrolase family 31 N-terminal" evidence="17">
    <location>
        <begin position="113"/>
        <end position="221"/>
    </location>
</feature>
<evidence type="ECO:0000256" key="3">
    <source>
        <dbReference type="ARBA" id="ARBA00004613"/>
    </source>
</evidence>
<dbReference type="SUPFAM" id="SSF51011">
    <property type="entry name" value="Glycosyl hydrolase domain"/>
    <property type="match status" value="1"/>
</dbReference>
<keyword evidence="9" id="KW-0119">Carbohydrate metabolism</keyword>
<dbReference type="Proteomes" id="UP001320420">
    <property type="component" value="Unassembled WGS sequence"/>
</dbReference>
<evidence type="ECO:0000256" key="15">
    <source>
        <dbReference type="SAM" id="SignalP"/>
    </source>
</evidence>
<accession>A0AAN9UJK2</accession>
<dbReference type="GO" id="GO:0004558">
    <property type="term" value="F:alpha-1,4-glucosidase activity"/>
    <property type="evidence" value="ECO:0007669"/>
    <property type="project" value="UniProtKB-EC"/>
</dbReference>
<proteinExistence type="inferred from homology"/>
<keyword evidence="7 14" id="KW-0378">Hydrolase</keyword>
<keyword evidence="6 15" id="KW-0732">Signal</keyword>
<evidence type="ECO:0000256" key="6">
    <source>
        <dbReference type="ARBA" id="ARBA00022729"/>
    </source>
</evidence>
<comment type="caution">
    <text evidence="19">The sequence shown here is derived from an EMBL/GenBank/DDBJ whole genome shotgun (WGS) entry which is preliminary data.</text>
</comment>
<comment type="similarity">
    <text evidence="4 14">Belongs to the glycosyl hydrolase 31 family.</text>
</comment>
<evidence type="ECO:0000256" key="12">
    <source>
        <dbReference type="ARBA" id="ARBA00023326"/>
    </source>
</evidence>
<reference evidence="19 20" key="1">
    <citation type="submission" date="2024-02" db="EMBL/GenBank/DDBJ databases">
        <title>De novo assembly and annotation of 12 fungi associated with fruit tree decline syndrome in Ontario, Canada.</title>
        <authorList>
            <person name="Sulman M."/>
            <person name="Ellouze W."/>
            <person name="Ilyukhin E."/>
        </authorList>
    </citation>
    <scope>NUCLEOTIDE SEQUENCE [LARGE SCALE GENOMIC DNA]</scope>
    <source>
        <strain evidence="19 20">M11/M66-122</strain>
    </source>
</reference>
<evidence type="ECO:0008006" key="21">
    <source>
        <dbReference type="Google" id="ProtNLM"/>
    </source>
</evidence>
<dbReference type="Pfam" id="PF13802">
    <property type="entry name" value="Gal_mutarotas_2"/>
    <property type="match status" value="1"/>
</dbReference>
<keyword evidence="20" id="KW-1185">Reference proteome</keyword>
<sequence>MASLLFMAVAASAAALIPRGYPTADALAACPGYKASNVKSTALRLTADLSLAGEACDVYGTDLKNLILDVSYDTDTRLHVKIQDAENNVYQVPESVFPRPDGPSNQTQHPALKFDYVEKPFSFTVSRSETGEVLFDTSAASLVFESQYLRLRTKLPEDPYLYGLGEHSDPLRLNTTDYIRTFWSQDSYGVPEGANLYGNHPVYFEQRASGSHGVFFLNSNGMDIMINNTGNSDQYLEYNTLGGVLDFYFVAGPGPVEVAKQYAEIVGLPTLMPYWGLGLHNCRYGYQDAFDVAEVVYNYSQANIPLETMWTDIDYMDRRRVFSLDPDRYPLHMMRGLVDYLHAADQHYVVMVDPAVAYQDYPPFHRGVEDNIFLLRENGSVWKGVVWPGVTAFPDWFSANISQYWNNEFNEFFSPDTGVDIDALWIDMNEPSSFPCFFPCDNPDESAIGYPPEAPPVRSPPRALPGFPCDFQPEGTDCERTEARSLEVRDSTVNPLSTLSTSHLRLESRQSEGQQLGLPDRDLLFPKYSIHNKAAYQDDWNADKGGISNKTVNTDVIHQNGLAMYDTHNMYGSMMSVQSHAAMLQRRPGLRPLIITRSTFAGAGTKVGHWLGDNLSTWAEYRLNIRSALAFASIYQIPTVGADICGFAQNTTEQLCARWATLGAFVPFYRVHNEYGAQPQEFYRWDSVAAAARRAIDIRYRLLDYIYTALRRQSADGTPAVSPVFYLYPEDPATWALELQYFYGPALLVAPVTEENATSVDVYLPDDVFYDFHTHRRVDTGRNATGGAVITVEDQGLADIPLFLRGGVAVPLRVRSGMTTTEVRAQDFELLVPLGRDGAAAGELYLDDGVSADPRPQGVTDVRFAYADGVLTVEGEFGYATDAKIVKVTFLGLLPAANNGTTAGVTARVQGRGVEATVDAGRGTVSVVVDRPLTEGFTVEVKV</sequence>
<evidence type="ECO:0000256" key="9">
    <source>
        <dbReference type="ARBA" id="ARBA00023277"/>
    </source>
</evidence>
<dbReference type="Gene3D" id="2.60.40.1760">
    <property type="entry name" value="glycosyl hydrolase (family 31)"/>
    <property type="match status" value="1"/>
</dbReference>
<keyword evidence="12" id="KW-0624">Polysaccharide degradation</keyword>
<evidence type="ECO:0000256" key="5">
    <source>
        <dbReference type="ARBA" id="ARBA00022525"/>
    </source>
</evidence>
<dbReference type="CDD" id="cd14752">
    <property type="entry name" value="GH31_N"/>
    <property type="match status" value="1"/>
</dbReference>
<dbReference type="SUPFAM" id="SSF74650">
    <property type="entry name" value="Galactose mutarotase-like"/>
    <property type="match status" value="1"/>
</dbReference>
<dbReference type="GO" id="GO:0000272">
    <property type="term" value="P:polysaccharide catabolic process"/>
    <property type="evidence" value="ECO:0007669"/>
    <property type="project" value="UniProtKB-KW"/>
</dbReference>
<organism evidence="19 20">
    <name type="scientific">Diatrype stigma</name>
    <dbReference type="NCBI Taxonomy" id="117547"/>
    <lineage>
        <taxon>Eukaryota</taxon>
        <taxon>Fungi</taxon>
        <taxon>Dikarya</taxon>
        <taxon>Ascomycota</taxon>
        <taxon>Pezizomycotina</taxon>
        <taxon>Sordariomycetes</taxon>
        <taxon>Xylariomycetidae</taxon>
        <taxon>Xylariales</taxon>
        <taxon>Diatrypaceae</taxon>
        <taxon>Diatrype</taxon>
    </lineage>
</organism>
<evidence type="ECO:0000313" key="20">
    <source>
        <dbReference type="Proteomes" id="UP001320420"/>
    </source>
</evidence>
<evidence type="ECO:0000256" key="2">
    <source>
        <dbReference type="ARBA" id="ARBA00001657"/>
    </source>
</evidence>
<feature type="chain" id="PRO_5042887457" description="Alpha-glucosidase" evidence="15">
    <location>
        <begin position="16"/>
        <end position="943"/>
    </location>
</feature>
<evidence type="ECO:0000259" key="18">
    <source>
        <dbReference type="Pfam" id="PF21365"/>
    </source>
</evidence>
<feature type="domain" description="Glycoside hydrolase family 31 TIM barrel" evidence="16">
    <location>
        <begin position="269"/>
        <end position="709"/>
    </location>
</feature>
<comment type="function">
    <text evidence="13">Glucosidase involved in the degradation of cellulosic biomass. Has both alpha- and beta-glucosidase activity.</text>
</comment>
<comment type="catalytic activity">
    <reaction evidence="1">
        <text>Hydrolysis of terminal, non-reducing beta-D-glucosyl residues with release of beta-D-glucose.</text>
        <dbReference type="EC" id="3.2.1.21"/>
    </reaction>
</comment>
<evidence type="ECO:0000256" key="7">
    <source>
        <dbReference type="ARBA" id="ARBA00022801"/>
    </source>
</evidence>
<evidence type="ECO:0000256" key="8">
    <source>
        <dbReference type="ARBA" id="ARBA00023180"/>
    </source>
</evidence>
<dbReference type="InterPro" id="IPR048395">
    <property type="entry name" value="Glyco_hydro_31_C"/>
</dbReference>
<dbReference type="GO" id="GO:0005576">
    <property type="term" value="C:extracellular region"/>
    <property type="evidence" value="ECO:0007669"/>
    <property type="project" value="UniProtKB-SubCell"/>
</dbReference>
<evidence type="ECO:0000256" key="14">
    <source>
        <dbReference type="RuleBase" id="RU361185"/>
    </source>
</evidence>
<keyword evidence="11" id="KW-0961">Cell wall biogenesis/degradation</keyword>